<protein>
    <recommendedName>
        <fullName evidence="7">DBF4-type domain-containing protein</fullName>
    </recommendedName>
</protein>
<dbReference type="SMART" id="SM00586">
    <property type="entry name" value="ZnF_DBF"/>
    <property type="match status" value="1"/>
</dbReference>
<dbReference type="InterPro" id="IPR036420">
    <property type="entry name" value="BRCT_dom_sf"/>
</dbReference>
<dbReference type="PANTHER" id="PTHR15375">
    <property type="entry name" value="ACTIVATOR OF S-PHASE KINASE-RELATED"/>
    <property type="match status" value="1"/>
</dbReference>
<dbReference type="Gene3D" id="6.10.250.3410">
    <property type="entry name" value="DBF zinc finger"/>
    <property type="match status" value="1"/>
</dbReference>
<comment type="subunit">
    <text evidence="4">Forms a complex with cdc7.</text>
</comment>
<dbReference type="Pfam" id="PF07535">
    <property type="entry name" value="zf-DBF"/>
    <property type="match status" value="1"/>
</dbReference>
<dbReference type="GO" id="GO:1901987">
    <property type="term" value="P:regulation of cell cycle phase transition"/>
    <property type="evidence" value="ECO:0007669"/>
    <property type="project" value="TreeGrafter"/>
</dbReference>
<feature type="domain" description="DBF4-type" evidence="7">
    <location>
        <begin position="247"/>
        <end position="296"/>
    </location>
</feature>
<evidence type="ECO:0000256" key="3">
    <source>
        <dbReference type="ARBA" id="ARBA00022833"/>
    </source>
</evidence>
<dbReference type="PROSITE" id="PS51265">
    <property type="entry name" value="ZF_DBF4"/>
    <property type="match status" value="1"/>
</dbReference>
<dbReference type="InterPro" id="IPR006572">
    <property type="entry name" value="Znf_DBF"/>
</dbReference>
<dbReference type="InterPro" id="IPR051590">
    <property type="entry name" value="Replication_Regulatory_Kinase"/>
</dbReference>
<dbReference type="AlphaFoldDB" id="A0A8C5WHV8"/>
<evidence type="ECO:0000259" key="7">
    <source>
        <dbReference type="PROSITE" id="PS51265"/>
    </source>
</evidence>
<accession>A0A8C5WHV8</accession>
<keyword evidence="2 5" id="KW-0863">Zinc-finger</keyword>
<feature type="region of interest" description="Disordered" evidence="6">
    <location>
        <begin position="80"/>
        <end position="99"/>
    </location>
</feature>
<dbReference type="FunFam" id="6.10.250.3410:FF:000001">
    <property type="entry name" value="Protein DBF4 homolog A"/>
    <property type="match status" value="1"/>
</dbReference>
<dbReference type="OrthoDB" id="21380at2759"/>
<proteinExistence type="predicted"/>
<dbReference type="GO" id="GO:0031431">
    <property type="term" value="C:Dbf4-dependent protein kinase complex"/>
    <property type="evidence" value="ECO:0007669"/>
    <property type="project" value="TreeGrafter"/>
</dbReference>
<keyword evidence="9" id="KW-1185">Reference proteome</keyword>
<dbReference type="Proteomes" id="UP000694569">
    <property type="component" value="Unplaced"/>
</dbReference>
<organism evidence="8 9">
    <name type="scientific">Leptobrachium leishanense</name>
    <name type="common">Leishan spiny toad</name>
    <dbReference type="NCBI Taxonomy" id="445787"/>
    <lineage>
        <taxon>Eukaryota</taxon>
        <taxon>Metazoa</taxon>
        <taxon>Chordata</taxon>
        <taxon>Craniata</taxon>
        <taxon>Vertebrata</taxon>
        <taxon>Euteleostomi</taxon>
        <taxon>Amphibia</taxon>
        <taxon>Batrachia</taxon>
        <taxon>Anura</taxon>
        <taxon>Pelobatoidea</taxon>
        <taxon>Megophryidae</taxon>
        <taxon>Leptobrachium</taxon>
    </lineage>
</organism>
<evidence type="ECO:0000313" key="8">
    <source>
        <dbReference type="Ensembl" id="ENSLLEP00000039229.1"/>
    </source>
</evidence>
<keyword evidence="3" id="KW-0862">Zinc</keyword>
<evidence type="ECO:0000256" key="1">
    <source>
        <dbReference type="ARBA" id="ARBA00022723"/>
    </source>
</evidence>
<dbReference type="GeneTree" id="ENSGT00530000063909"/>
<evidence type="ECO:0000256" key="5">
    <source>
        <dbReference type="PROSITE-ProRule" id="PRU00600"/>
    </source>
</evidence>
<dbReference type="GO" id="GO:0003676">
    <property type="term" value="F:nucleic acid binding"/>
    <property type="evidence" value="ECO:0007669"/>
    <property type="project" value="InterPro"/>
</dbReference>
<dbReference type="GO" id="GO:0043539">
    <property type="term" value="F:protein serine/threonine kinase activator activity"/>
    <property type="evidence" value="ECO:0007669"/>
    <property type="project" value="TreeGrafter"/>
</dbReference>
<dbReference type="Ensembl" id="ENSLLET00000040803.1">
    <property type="protein sequence ID" value="ENSLLEP00000039229.1"/>
    <property type="gene ID" value="ENSLLEG00000024907.1"/>
</dbReference>
<reference evidence="8" key="2">
    <citation type="submission" date="2025-09" db="UniProtKB">
        <authorList>
            <consortium name="Ensembl"/>
        </authorList>
    </citation>
    <scope>IDENTIFICATION</scope>
</reference>
<evidence type="ECO:0000256" key="4">
    <source>
        <dbReference type="ARBA" id="ARBA00062878"/>
    </source>
</evidence>
<dbReference type="GO" id="GO:0008270">
    <property type="term" value="F:zinc ion binding"/>
    <property type="evidence" value="ECO:0007669"/>
    <property type="project" value="UniProtKB-KW"/>
</dbReference>
<evidence type="ECO:0000256" key="6">
    <source>
        <dbReference type="SAM" id="MobiDB-lite"/>
    </source>
</evidence>
<feature type="region of interest" description="Disordered" evidence="6">
    <location>
        <begin position="213"/>
        <end position="244"/>
    </location>
</feature>
<evidence type="ECO:0000256" key="2">
    <source>
        <dbReference type="ARBA" id="ARBA00022771"/>
    </source>
</evidence>
<dbReference type="GO" id="GO:0010571">
    <property type="term" value="P:positive regulation of nuclear cell cycle DNA replication"/>
    <property type="evidence" value="ECO:0007669"/>
    <property type="project" value="TreeGrafter"/>
</dbReference>
<dbReference type="PANTHER" id="PTHR15375:SF24">
    <property type="entry name" value="PROTEIN DBF4 HOMOLOG B"/>
    <property type="match status" value="1"/>
</dbReference>
<dbReference type="InterPro" id="IPR038545">
    <property type="entry name" value="Znf_DBF_sf"/>
</dbReference>
<keyword evidence="1" id="KW-0479">Metal-binding</keyword>
<reference evidence="8" key="1">
    <citation type="submission" date="2025-08" db="UniProtKB">
        <authorList>
            <consortium name="Ensembl"/>
        </authorList>
    </citation>
    <scope>IDENTIFICATION</scope>
</reference>
<sequence>MADLDSIQTGKKGRLEHSVPAVKKQKFRCLSFSGKSFYLDLPPNKHTQVLTKAITKLGGVIESFLSRDVNYVVTGNKKVTGPASKDSTSAKGGARDTQCKTTTTGIESTHCSRGKQLLKKVIQSQECNSVLASARSWGVTIVHVDDILEYIEFLENRRTKIRATKGKGENCTKASRKVAKLKSPFLKIEDQSKKYRPIHCMFSSFPEVSFEPSDRGPFETVQTRNSTCRGKDPGDQAEDDGERIPQAHKRKGYCECCEKMYSVLSEHLGGELHQRFASIPSNFTVIEKLVTKLAFDFAELSHGITSAEDCGSGQEIVDAQGCERQNVELEETVEYMDTLETKTALEGDCSEWIADYYVGCGVVSEAPVQLNQEAEEFVGQELGVAVTQPAEPTAQTMEFTSTSVEFHVSPSLETVKSSKLPLALTDFLSPVLSLIAVSVGDLPAVEAAQNLCDQSLLAEMTTIQLQDDRIVHTQPQTDIMAEGTTDQSKETLFCAVELSKSWGPGQLGLPIFYHNVQQTPFSSIKPLILPPLRCGEFVVPFAPVTQTPPGQETLVSRTHCRRTKRKFSGSPYPPPAKRTLERLRTALGQTIAFPMWGDNHQIAIPNWADWTRWDCTEVTDVSSPHHFPCFKPKMTPDSPSSELDWDAPIAPHREPHQQTENYGHLRTAQIDLDESWYMKHLCSVLTGSHAPITAQRVAVTPTL</sequence>
<dbReference type="SUPFAM" id="SSF52113">
    <property type="entry name" value="BRCT domain"/>
    <property type="match status" value="1"/>
</dbReference>
<evidence type="ECO:0000313" key="9">
    <source>
        <dbReference type="Proteomes" id="UP000694569"/>
    </source>
</evidence>
<name>A0A8C5WHV8_9ANUR</name>